<dbReference type="GO" id="GO:0003677">
    <property type="term" value="F:DNA binding"/>
    <property type="evidence" value="ECO:0007669"/>
    <property type="project" value="InterPro"/>
</dbReference>
<gene>
    <name evidence="1" type="ORF">GKR67_18955</name>
</gene>
<organism evidence="1 2">
    <name type="scientific">Providencia alcalifaciens</name>
    <dbReference type="NCBI Taxonomy" id="126385"/>
    <lineage>
        <taxon>Bacteria</taxon>
        <taxon>Pseudomonadati</taxon>
        <taxon>Pseudomonadota</taxon>
        <taxon>Gammaproteobacteria</taxon>
        <taxon>Enterobacterales</taxon>
        <taxon>Morganellaceae</taxon>
        <taxon>Providencia</taxon>
    </lineage>
</organism>
<dbReference type="EMBL" id="WLUB01000058">
    <property type="protein sequence ID" value="MTC36655.1"/>
    <property type="molecule type" value="Genomic_DNA"/>
</dbReference>
<reference evidence="1 2" key="1">
    <citation type="submission" date="2019-10" db="EMBL/GenBank/DDBJ databases">
        <title>Comparative genomic analysis of Providencia.</title>
        <authorList>
            <person name="Yuan C."/>
            <person name="Wei Y."/>
            <person name="Yin Z."/>
        </authorList>
    </citation>
    <scope>NUCLEOTIDE SEQUENCE [LARGE SCALE GENOMIC DNA]</scope>
    <source>
        <strain evidence="2">wls1934</strain>
    </source>
</reference>
<dbReference type="InterPro" id="IPR016032">
    <property type="entry name" value="Sig_transdc_resp-reg_C-effctor"/>
</dbReference>
<proteinExistence type="predicted"/>
<accession>A0AAW9VFP6</accession>
<dbReference type="AlphaFoldDB" id="A0AAW9VFP6"/>
<evidence type="ECO:0000313" key="2">
    <source>
        <dbReference type="Proteomes" id="UP000449944"/>
    </source>
</evidence>
<evidence type="ECO:0000313" key="1">
    <source>
        <dbReference type="EMBL" id="MTC36655.1"/>
    </source>
</evidence>
<dbReference type="GO" id="GO:0006355">
    <property type="term" value="P:regulation of DNA-templated transcription"/>
    <property type="evidence" value="ECO:0007669"/>
    <property type="project" value="InterPro"/>
</dbReference>
<dbReference type="SUPFAM" id="SSF46894">
    <property type="entry name" value="C-terminal effector domain of the bipartite response regulators"/>
    <property type="match status" value="1"/>
</dbReference>
<protein>
    <submittedName>
        <fullName evidence="1">Uncharacterized protein</fullName>
    </submittedName>
</protein>
<name>A0AAW9VFP6_9GAMM</name>
<dbReference type="Proteomes" id="UP000449944">
    <property type="component" value="Unassembled WGS sequence"/>
</dbReference>
<comment type="caution">
    <text evidence="1">The sequence shown here is derived from an EMBL/GenBank/DDBJ whole genome shotgun (WGS) entry which is preliminary data.</text>
</comment>
<sequence length="245" mass="28968">MPTANAISYGLKSQDLFSLNLQDSRNSSFLYIKNTHNSYEYCESSFFSLLNLPIIDSFESYNHYKKLDLIRNVDALIIKSKKPKNFLFAYSISEKEKKLFFINTLIQNLNGNDCLVSKWSLYSNLNVREDFLRTLNFNEIESEDLNFPIEEFNSISPINLASSEEEWMIIWFFILGKSVRWMCGYLNMTKKIIEMHIYSFYDRTGISNKKNLMAISYRFNWSSFINQKIIDVINEHLCIDKKILF</sequence>